<gene>
    <name evidence="5" type="ORF">ACFQMJ_24840</name>
</gene>
<name>A0ABW2FEY0_9BACL</name>
<feature type="signal peptide" evidence="3">
    <location>
        <begin position="1"/>
        <end position="25"/>
    </location>
</feature>
<evidence type="ECO:0000256" key="3">
    <source>
        <dbReference type="SAM" id="SignalP"/>
    </source>
</evidence>
<keyword evidence="6" id="KW-1185">Reference proteome</keyword>
<dbReference type="EMBL" id="JBHTAI010000018">
    <property type="protein sequence ID" value="MFC7151777.1"/>
    <property type="molecule type" value="Genomic_DNA"/>
</dbReference>
<reference evidence="6" key="1">
    <citation type="journal article" date="2019" name="Int. J. Syst. Evol. Microbiol.">
        <title>The Global Catalogue of Microorganisms (GCM) 10K type strain sequencing project: providing services to taxonomists for standard genome sequencing and annotation.</title>
        <authorList>
            <consortium name="The Broad Institute Genomics Platform"/>
            <consortium name="The Broad Institute Genome Sequencing Center for Infectious Disease"/>
            <person name="Wu L."/>
            <person name="Ma J."/>
        </authorList>
    </citation>
    <scope>NUCLEOTIDE SEQUENCE [LARGE SCALE GENOMIC DNA]</scope>
    <source>
        <strain evidence="6">KCTC 12907</strain>
    </source>
</reference>
<feature type="transmembrane region" description="Helical" evidence="2">
    <location>
        <begin position="207"/>
        <end position="225"/>
    </location>
</feature>
<evidence type="ECO:0000256" key="2">
    <source>
        <dbReference type="SAM" id="Phobius"/>
    </source>
</evidence>
<evidence type="ECO:0000256" key="1">
    <source>
        <dbReference type="SAM" id="MobiDB-lite"/>
    </source>
</evidence>
<dbReference type="Proteomes" id="UP001596378">
    <property type="component" value="Unassembled WGS sequence"/>
</dbReference>
<feature type="compositionally biased region" description="Pro residues" evidence="1">
    <location>
        <begin position="241"/>
        <end position="255"/>
    </location>
</feature>
<keyword evidence="2" id="KW-0472">Membrane</keyword>
<feature type="chain" id="PRO_5045850479" evidence="3">
    <location>
        <begin position="26"/>
        <end position="353"/>
    </location>
</feature>
<dbReference type="PANTHER" id="PTHR30373">
    <property type="entry name" value="UPF0603 PROTEIN YGCG"/>
    <property type="match status" value="1"/>
</dbReference>
<feature type="region of interest" description="Disordered" evidence="1">
    <location>
        <begin position="230"/>
        <end position="353"/>
    </location>
</feature>
<protein>
    <submittedName>
        <fullName evidence="5">TPM domain-containing protein</fullName>
    </submittedName>
</protein>
<evidence type="ECO:0000313" key="5">
    <source>
        <dbReference type="EMBL" id="MFC7151777.1"/>
    </source>
</evidence>
<dbReference type="Pfam" id="PF04536">
    <property type="entry name" value="TPM_phosphatase"/>
    <property type="match status" value="1"/>
</dbReference>
<organism evidence="5 6">
    <name type="scientific">Cohnella cellulosilytica</name>
    <dbReference type="NCBI Taxonomy" id="986710"/>
    <lineage>
        <taxon>Bacteria</taxon>
        <taxon>Bacillati</taxon>
        <taxon>Bacillota</taxon>
        <taxon>Bacilli</taxon>
        <taxon>Bacillales</taxon>
        <taxon>Paenibacillaceae</taxon>
        <taxon>Cohnella</taxon>
    </lineage>
</organism>
<accession>A0ABW2FEY0</accession>
<dbReference type="RefSeq" id="WP_378052265.1">
    <property type="nucleotide sequence ID" value="NZ_JBHMDN010000048.1"/>
</dbReference>
<evidence type="ECO:0000313" key="6">
    <source>
        <dbReference type="Proteomes" id="UP001596378"/>
    </source>
</evidence>
<proteinExistence type="predicted"/>
<dbReference type="Gene3D" id="3.10.310.50">
    <property type="match status" value="1"/>
</dbReference>
<comment type="caution">
    <text evidence="5">The sequence shown here is derived from an EMBL/GenBank/DDBJ whole genome shotgun (WGS) entry which is preliminary data.</text>
</comment>
<evidence type="ECO:0000259" key="4">
    <source>
        <dbReference type="Pfam" id="PF04536"/>
    </source>
</evidence>
<feature type="domain" description="TPM" evidence="4">
    <location>
        <begin position="38"/>
        <end position="161"/>
    </location>
</feature>
<sequence length="353" mass="36036">MKYWVSKACMSMIALLLLLPGTVQAATKLPAPTDAFFVNDFANVMDSADEALMIENGRALEELNGAQVVIVTVDSVGSRSLSDYAADLFNEWGVGDAKKDNGLLILLSIGDDDYWAVQGRGLESTLTSGTISDILYDYLETDFAKQAYSAGAKKVYAAFVRQLGGTWTNSVAPETSGNEREPAAGTGGTGKSAGSPTSGAGSEGKSFPIFWVFVILFILFIIIVGRRSNRTGRTRHRSNPYSPPYRYPPPPPRPPYRNNGWGRNSGGRGSSGGGWFGGGSSGGSRGSSGGSGGFFGGGGSTRGGGAGRSGGSGSSGSRGGFGGFSGGGRGGSSGGPSRGGGGSTRGGGAGRRK</sequence>
<keyword evidence="2" id="KW-1133">Transmembrane helix</keyword>
<keyword evidence="3" id="KW-0732">Signal</keyword>
<keyword evidence="2" id="KW-0812">Transmembrane</keyword>
<dbReference type="InterPro" id="IPR007621">
    <property type="entry name" value="TPM_dom"/>
</dbReference>
<dbReference type="PANTHER" id="PTHR30373:SF2">
    <property type="entry name" value="UPF0603 PROTEIN YGCG"/>
    <property type="match status" value="1"/>
</dbReference>
<feature type="compositionally biased region" description="Gly residues" evidence="1">
    <location>
        <begin position="263"/>
        <end position="353"/>
    </location>
</feature>
<feature type="region of interest" description="Disordered" evidence="1">
    <location>
        <begin position="170"/>
        <end position="199"/>
    </location>
</feature>